<gene>
    <name evidence="2" type="ORF">IV56_GL002279</name>
</gene>
<evidence type="ECO:0000313" key="2">
    <source>
        <dbReference type="EMBL" id="KRO15511.1"/>
    </source>
</evidence>
<evidence type="ECO:0008006" key="4">
    <source>
        <dbReference type="Google" id="ProtNLM"/>
    </source>
</evidence>
<comment type="caution">
    <text evidence="2">The sequence shown here is derived from an EMBL/GenBank/DDBJ whole genome shotgun (WGS) entry which is preliminary data.</text>
</comment>
<accession>A0A0R2MPC0</accession>
<dbReference type="RefSeq" id="WP_056993274.1">
    <property type="nucleotide sequence ID" value="NZ_JQCE01000064.1"/>
</dbReference>
<proteinExistence type="predicted"/>
<sequence length="278" mass="32114">MSVESSLHYQQQFFERFNKAWEAQSSFQLYRGLDTTADNLRLPITEAPGYVLAYDKGAQEELHDFLQARFVKFLRSHVPFFEVSDDGHVYFGDWYHRREFGELSVFSRSIVQVTDEEQAILPQLQAFASDPDNYLDNQIEAMRKSVYSEVNHLQNQLESDTATTQAQDSDSSTPNGGGFRSLLKTFIDPTEEEEEQVEAPEHHENQQLRQQFDHIKADADRTFDANKRQLQVSAAITRYEYQAVMSTYSSIAQFENILGNLKEDFMRALEVEGDNQHA</sequence>
<dbReference type="EMBL" id="JQCE01000064">
    <property type="protein sequence ID" value="KRO15511.1"/>
    <property type="molecule type" value="Genomic_DNA"/>
</dbReference>
<dbReference type="STRING" id="1293598.IV56_GL002279"/>
<protein>
    <recommendedName>
        <fullName evidence="4">SbcC family exonuclease</fullName>
    </recommendedName>
</protein>
<feature type="region of interest" description="Disordered" evidence="1">
    <location>
        <begin position="156"/>
        <end position="182"/>
    </location>
</feature>
<evidence type="ECO:0000256" key="1">
    <source>
        <dbReference type="SAM" id="MobiDB-lite"/>
    </source>
</evidence>
<feature type="compositionally biased region" description="Polar residues" evidence="1">
    <location>
        <begin position="156"/>
        <end position="174"/>
    </location>
</feature>
<dbReference type="AlphaFoldDB" id="A0A0R2MPC0"/>
<organism evidence="2 3">
    <name type="scientific">Lacticaseibacillus saniviri JCM 17471 = DSM 24301</name>
    <dbReference type="NCBI Taxonomy" id="1293598"/>
    <lineage>
        <taxon>Bacteria</taxon>
        <taxon>Bacillati</taxon>
        <taxon>Bacillota</taxon>
        <taxon>Bacilli</taxon>
        <taxon>Lactobacillales</taxon>
        <taxon>Lactobacillaceae</taxon>
        <taxon>Lacticaseibacillus</taxon>
    </lineage>
</organism>
<evidence type="ECO:0000313" key="3">
    <source>
        <dbReference type="Proteomes" id="UP000050969"/>
    </source>
</evidence>
<name>A0A0R2MPC0_9LACO</name>
<dbReference type="Proteomes" id="UP000050969">
    <property type="component" value="Unassembled WGS sequence"/>
</dbReference>
<keyword evidence="3" id="KW-1185">Reference proteome</keyword>
<dbReference type="PATRIC" id="fig|1293598.4.peg.2380"/>
<reference evidence="2 3" key="1">
    <citation type="journal article" date="2015" name="Genome Announc.">
        <title>Expanding the biotechnology potential of lactobacilli through comparative genomics of 213 strains and associated genera.</title>
        <authorList>
            <person name="Sun Z."/>
            <person name="Harris H.M."/>
            <person name="McCann A."/>
            <person name="Guo C."/>
            <person name="Argimon S."/>
            <person name="Zhang W."/>
            <person name="Yang X."/>
            <person name="Jeffery I.B."/>
            <person name="Cooney J.C."/>
            <person name="Kagawa T.F."/>
            <person name="Liu W."/>
            <person name="Song Y."/>
            <person name="Salvetti E."/>
            <person name="Wrobel A."/>
            <person name="Rasinkangas P."/>
            <person name="Parkhill J."/>
            <person name="Rea M.C."/>
            <person name="O'Sullivan O."/>
            <person name="Ritari J."/>
            <person name="Douillard F.P."/>
            <person name="Paul Ross R."/>
            <person name="Yang R."/>
            <person name="Briner A.E."/>
            <person name="Felis G.E."/>
            <person name="de Vos W.M."/>
            <person name="Barrangou R."/>
            <person name="Klaenhammer T.R."/>
            <person name="Caufield P.W."/>
            <person name="Cui Y."/>
            <person name="Zhang H."/>
            <person name="O'Toole P.W."/>
        </authorList>
    </citation>
    <scope>NUCLEOTIDE SEQUENCE [LARGE SCALE GENOMIC DNA]</scope>
    <source>
        <strain evidence="2 3">DSM 24301</strain>
    </source>
</reference>